<keyword evidence="3" id="KW-1185">Reference proteome</keyword>
<name>A0A0G4IVA7_PLABS</name>
<dbReference type="OrthoDB" id="6284605at2759"/>
<protein>
    <recommendedName>
        <fullName evidence="4">Protein kinase domain-containing protein</fullName>
    </recommendedName>
</protein>
<reference evidence="2 3" key="1">
    <citation type="submission" date="2015-02" db="EMBL/GenBank/DDBJ databases">
        <authorList>
            <person name="Chooi Y.-H."/>
        </authorList>
    </citation>
    <scope>NUCLEOTIDE SEQUENCE [LARGE SCALE GENOMIC DNA]</scope>
    <source>
        <strain evidence="2">E3</strain>
    </source>
</reference>
<evidence type="ECO:0000313" key="3">
    <source>
        <dbReference type="Proteomes" id="UP000039324"/>
    </source>
</evidence>
<evidence type="ECO:0000313" key="2">
    <source>
        <dbReference type="EMBL" id="CEO99258.1"/>
    </source>
</evidence>
<dbReference type="Gene3D" id="3.30.200.20">
    <property type="entry name" value="Phosphorylase Kinase, domain 1"/>
    <property type="match status" value="1"/>
</dbReference>
<feature type="compositionally biased region" description="Basic and acidic residues" evidence="1">
    <location>
        <begin position="131"/>
        <end position="143"/>
    </location>
</feature>
<dbReference type="Proteomes" id="UP000039324">
    <property type="component" value="Unassembled WGS sequence"/>
</dbReference>
<evidence type="ECO:0008006" key="4">
    <source>
        <dbReference type="Google" id="ProtNLM"/>
    </source>
</evidence>
<feature type="compositionally biased region" description="Basic and acidic residues" evidence="1">
    <location>
        <begin position="171"/>
        <end position="181"/>
    </location>
</feature>
<accession>A0A0G4IVA7</accession>
<proteinExistence type="predicted"/>
<evidence type="ECO:0000256" key="1">
    <source>
        <dbReference type="SAM" id="MobiDB-lite"/>
    </source>
</evidence>
<feature type="region of interest" description="Disordered" evidence="1">
    <location>
        <begin position="118"/>
        <end position="143"/>
    </location>
</feature>
<dbReference type="EMBL" id="CDSF01000090">
    <property type="protein sequence ID" value="CEO99258.1"/>
    <property type="molecule type" value="Genomic_DNA"/>
</dbReference>
<dbReference type="AlphaFoldDB" id="A0A0G4IVA7"/>
<feature type="non-terminal residue" evidence="2">
    <location>
        <position position="1"/>
    </location>
</feature>
<gene>
    <name evidence="2" type="ORF">PBRA_001163</name>
</gene>
<dbReference type="STRING" id="37360.A0A0G4IVA7"/>
<feature type="compositionally biased region" description="Polar residues" evidence="1">
    <location>
        <begin position="216"/>
        <end position="234"/>
    </location>
</feature>
<organism evidence="2 3">
    <name type="scientific">Plasmodiophora brassicae</name>
    <name type="common">Clubroot disease agent</name>
    <dbReference type="NCBI Taxonomy" id="37360"/>
    <lineage>
        <taxon>Eukaryota</taxon>
        <taxon>Sar</taxon>
        <taxon>Rhizaria</taxon>
        <taxon>Endomyxa</taxon>
        <taxon>Phytomyxea</taxon>
        <taxon>Plasmodiophorida</taxon>
        <taxon>Plasmodiophoridae</taxon>
        <taxon>Plasmodiophora</taxon>
    </lineage>
</organism>
<feature type="region of interest" description="Disordered" evidence="1">
    <location>
        <begin position="171"/>
        <end position="234"/>
    </location>
</feature>
<sequence length="350" mass="38314">RWADVGGCRRFGRGLCASWSIRVVGRNRHVVVRRCARAVDRGLGRRAPRAAAVHVPARLVGEVRGGGRGAEDGDDRVRGGRRGEIAAGQVHAAAGRRAAHAVRRPAHLLQPLLRAQLQGPGRVRPRAHGRHQADQRRRPDHVRLQHDRMGHGVAVRLHLWGVQLQEARRRLQEPDAGPEGRHRPRPHVALHPGEGHAAGEASVTRRRPDYIDTMPSVLTRNPIPSHTYRSNAQHAPVSSTLARCTPSTGFSRHSGTTSCWSRPFAGWLRRMSSGSRPLKALTVHLYDTYSKINATAAAPPDNAGSSSDDAAAHDYAVRPGECMHQRYMVDSVIGKGSFGQVLPGCRLRDP</sequence>